<dbReference type="EMBL" id="QPKB01000002">
    <property type="protein sequence ID" value="RWR76432.1"/>
    <property type="molecule type" value="Genomic_DNA"/>
</dbReference>
<feature type="transmembrane region" description="Helical" evidence="2">
    <location>
        <begin position="347"/>
        <end position="374"/>
    </location>
</feature>
<evidence type="ECO:0000256" key="1">
    <source>
        <dbReference type="SAM" id="MobiDB-lite"/>
    </source>
</evidence>
<evidence type="ECO:0000313" key="3">
    <source>
        <dbReference type="EMBL" id="RWR76432.1"/>
    </source>
</evidence>
<keyword evidence="4" id="KW-1185">Reference proteome</keyword>
<protein>
    <submittedName>
        <fullName evidence="3">UPF0481-like protein</fullName>
    </submittedName>
</protein>
<keyword evidence="2" id="KW-1133">Transmembrane helix</keyword>
<dbReference type="InterPro" id="IPR004158">
    <property type="entry name" value="DUF247_pln"/>
</dbReference>
<keyword evidence="2" id="KW-0812">Transmembrane</keyword>
<sequence length="379" mass="43426">MEGIKLVEGEGSRMKGETGDSSGKKHGKDVVIDVNGSWLNSMKEKLASKYIKPTSLPFQICHVPRDIRKIDKDAYTPSIVSIGPFHRRSPNLQPMEKVKWHYLQIHIKDGNDLEKYCKEMKEKEQELRDFYSVYLFIQPSPQTMYGTVKPSFPKLRTVTRKLLPYIHPRCHCFPSPPGQKSLRESENNPPPPPREVIPSATELQEAGVKFQCVNAKSLLDVTFEHGKMELPRLRVDDFTNSLFRNFIAFEQCFPHHGSHITAYCGFMDSLVNTARDVEILSRSNIIQNELGSNEEVALLFNNLCKGSFWNPSEEYLASVSQEVIQHTQKRWSRWRAKLVHDYFSSPWAILSLIAAIVVLILTFVQTIYAVLAYLNPQKS</sequence>
<dbReference type="AlphaFoldDB" id="A0A3S4NF89"/>
<dbReference type="OrthoDB" id="672127at2759"/>
<dbReference type="Proteomes" id="UP000283530">
    <property type="component" value="Unassembled WGS sequence"/>
</dbReference>
<dbReference type="Pfam" id="PF03140">
    <property type="entry name" value="DUF247"/>
    <property type="match status" value="2"/>
</dbReference>
<comment type="caution">
    <text evidence="3">The sequence shown here is derived from an EMBL/GenBank/DDBJ whole genome shotgun (WGS) entry which is preliminary data.</text>
</comment>
<reference evidence="3 4" key="1">
    <citation type="journal article" date="2019" name="Nat. Plants">
        <title>Stout camphor tree genome fills gaps in understanding of flowering plant genome evolution.</title>
        <authorList>
            <person name="Chaw S.M."/>
            <person name="Liu Y.C."/>
            <person name="Wu Y.W."/>
            <person name="Wang H.Y."/>
            <person name="Lin C.I."/>
            <person name="Wu C.S."/>
            <person name="Ke H.M."/>
            <person name="Chang L.Y."/>
            <person name="Hsu C.Y."/>
            <person name="Yang H.T."/>
            <person name="Sudianto E."/>
            <person name="Hsu M.H."/>
            <person name="Wu K.P."/>
            <person name="Wang L.N."/>
            <person name="Leebens-Mack J.H."/>
            <person name="Tsai I.J."/>
        </authorList>
    </citation>
    <scope>NUCLEOTIDE SEQUENCE [LARGE SCALE GENOMIC DNA]</scope>
    <source>
        <strain evidence="4">cv. Chaw 1501</strain>
        <tissue evidence="3">Young leaves</tissue>
    </source>
</reference>
<feature type="compositionally biased region" description="Basic and acidic residues" evidence="1">
    <location>
        <begin position="1"/>
        <end position="18"/>
    </location>
</feature>
<evidence type="ECO:0000256" key="2">
    <source>
        <dbReference type="SAM" id="Phobius"/>
    </source>
</evidence>
<keyword evidence="2" id="KW-0472">Membrane</keyword>
<accession>A0A3S4NF89</accession>
<evidence type="ECO:0000313" key="4">
    <source>
        <dbReference type="Proteomes" id="UP000283530"/>
    </source>
</evidence>
<dbReference type="STRING" id="337451.A0A3S4NF89"/>
<organism evidence="3 4">
    <name type="scientific">Cinnamomum micranthum f. kanehirae</name>
    <dbReference type="NCBI Taxonomy" id="337451"/>
    <lineage>
        <taxon>Eukaryota</taxon>
        <taxon>Viridiplantae</taxon>
        <taxon>Streptophyta</taxon>
        <taxon>Embryophyta</taxon>
        <taxon>Tracheophyta</taxon>
        <taxon>Spermatophyta</taxon>
        <taxon>Magnoliopsida</taxon>
        <taxon>Magnoliidae</taxon>
        <taxon>Laurales</taxon>
        <taxon>Lauraceae</taxon>
        <taxon>Cinnamomum</taxon>
    </lineage>
</organism>
<feature type="region of interest" description="Disordered" evidence="1">
    <location>
        <begin position="1"/>
        <end position="27"/>
    </location>
</feature>
<proteinExistence type="predicted"/>
<gene>
    <name evidence="3" type="ORF">CKAN_00487400</name>
</gene>
<dbReference type="PANTHER" id="PTHR31170">
    <property type="entry name" value="BNAC04G53230D PROTEIN"/>
    <property type="match status" value="1"/>
</dbReference>
<name>A0A3S4NF89_9MAGN</name>
<dbReference type="PANTHER" id="PTHR31170:SF25">
    <property type="entry name" value="BNAA09G04570D PROTEIN"/>
    <property type="match status" value="1"/>
</dbReference>